<dbReference type="InterPro" id="IPR051161">
    <property type="entry name" value="Mannose-6P_isomerase_type2"/>
</dbReference>
<evidence type="ECO:0000259" key="10">
    <source>
        <dbReference type="Pfam" id="PF01050"/>
    </source>
</evidence>
<dbReference type="Proteomes" id="UP000248795">
    <property type="component" value="Unassembled WGS sequence"/>
</dbReference>
<evidence type="ECO:0000313" key="12">
    <source>
        <dbReference type="EMBL" id="PZF78976.1"/>
    </source>
</evidence>
<dbReference type="SUPFAM" id="SSF53448">
    <property type="entry name" value="Nucleotide-diphospho-sugar transferases"/>
    <property type="match status" value="1"/>
</dbReference>
<dbReference type="EC" id="2.7.7.13" evidence="2"/>
<comment type="similarity">
    <text evidence="1 8">Belongs to the mannose-6-phosphate isomerase type 2 family.</text>
</comment>
<evidence type="ECO:0000256" key="2">
    <source>
        <dbReference type="ARBA" id="ARBA00012387"/>
    </source>
</evidence>
<dbReference type="InterPro" id="IPR005835">
    <property type="entry name" value="NTP_transferase_dom"/>
</dbReference>
<proteinExistence type="inferred from homology"/>
<evidence type="ECO:0000256" key="4">
    <source>
        <dbReference type="ARBA" id="ARBA00022695"/>
    </source>
</evidence>
<keyword evidence="5" id="KW-0547">Nucleotide-binding</keyword>
<dbReference type="GO" id="GO:0004475">
    <property type="term" value="F:mannose-1-phosphate guanylyltransferase (GTP) activity"/>
    <property type="evidence" value="ECO:0007669"/>
    <property type="project" value="UniProtKB-EC"/>
</dbReference>
<dbReference type="Gene3D" id="2.60.120.10">
    <property type="entry name" value="Jelly Rolls"/>
    <property type="match status" value="1"/>
</dbReference>
<evidence type="ECO:0000313" key="13">
    <source>
        <dbReference type="Proteomes" id="UP000248795"/>
    </source>
</evidence>
<dbReference type="Gene3D" id="3.90.550.10">
    <property type="entry name" value="Spore Coat Polysaccharide Biosynthesis Protein SpsA, Chain A"/>
    <property type="match status" value="1"/>
</dbReference>
<feature type="domain" description="MannoseP isomerase/GMP-like beta-helix" evidence="11">
    <location>
        <begin position="302"/>
        <end position="354"/>
    </location>
</feature>
<keyword evidence="6" id="KW-0342">GTP-binding</keyword>
<dbReference type="InterPro" id="IPR029044">
    <property type="entry name" value="Nucleotide-diphossugar_trans"/>
</dbReference>
<organism evidence="12 13">
    <name type="scientific">Aestuariivirga litoralis</name>
    <dbReference type="NCBI Taxonomy" id="2650924"/>
    <lineage>
        <taxon>Bacteria</taxon>
        <taxon>Pseudomonadati</taxon>
        <taxon>Pseudomonadota</taxon>
        <taxon>Alphaproteobacteria</taxon>
        <taxon>Hyphomicrobiales</taxon>
        <taxon>Aestuariivirgaceae</taxon>
        <taxon>Aestuariivirga</taxon>
    </lineage>
</organism>
<evidence type="ECO:0000256" key="1">
    <source>
        <dbReference type="ARBA" id="ARBA00006115"/>
    </source>
</evidence>
<dbReference type="EMBL" id="QKVK01000001">
    <property type="protein sequence ID" value="PZF78976.1"/>
    <property type="molecule type" value="Genomic_DNA"/>
</dbReference>
<evidence type="ECO:0000259" key="11">
    <source>
        <dbReference type="Pfam" id="PF22640"/>
    </source>
</evidence>
<dbReference type="AlphaFoldDB" id="A0A2W2BZN4"/>
<dbReference type="InterPro" id="IPR001538">
    <property type="entry name" value="Man6P_isomerase-2_C"/>
</dbReference>
<dbReference type="SUPFAM" id="SSF51182">
    <property type="entry name" value="RmlC-like cupins"/>
    <property type="match status" value="1"/>
</dbReference>
<dbReference type="InterPro" id="IPR054566">
    <property type="entry name" value="ManC/GMP-like_b-helix"/>
</dbReference>
<keyword evidence="4 12" id="KW-0548">Nucleotidyltransferase</keyword>
<evidence type="ECO:0000256" key="7">
    <source>
        <dbReference type="ARBA" id="ARBA00047343"/>
    </source>
</evidence>
<accession>A0A2W2BZN4</accession>
<name>A0A2W2BZN4_9HYPH</name>
<dbReference type="GO" id="GO:0016853">
    <property type="term" value="F:isomerase activity"/>
    <property type="evidence" value="ECO:0007669"/>
    <property type="project" value="UniProtKB-KW"/>
</dbReference>
<dbReference type="Pfam" id="PF22640">
    <property type="entry name" value="ManC_GMP_beta-helix"/>
    <property type="match status" value="1"/>
</dbReference>
<sequence length="479" mass="50955">MVAGQASGLIHPVILCGGSGTRLWPVSRQSFPKQFSRLVGEESLFQATARRLSGEGFAAPVVVTSADFRFVVRDQLSAIGITPAAVLIEPAPRNTAPAVLAATLWLEQRAPGTLILVAPSDHLMPDPASFRLAVAAGARQARAGGIVTFGITPHTPETGYGYLELASAPADGSAVPLSRFVEKPSLAAATAMVASGRHLWNAGIFLFRSDVMISSFASLAPGLLPPVTRAIDAAKPDLTFLRLAPAAWDEVDAISIDYAIMERAAGLWAVPYGGGWTDLGGWAAIWSEGAGAGTDVVQQGPVLALDCRDSLLRSEDEGLQLVGIGLDGIVAVAMPDAVLVARKADAQRVKDAVEAMKAQKVAQATAFRSDRRPWGWFETLATGDRFKVKRIVVLPGAALSLQSHRHRAEHWIVVEGTARVTVGEAVSLVSENQSVYIPLGEKHRLENPGGTNMVLIEVQTGSYFGEDDIIRYEDIYARQ</sequence>
<dbReference type="CDD" id="cd02509">
    <property type="entry name" value="GDP-M1P_Guanylyltransferase"/>
    <property type="match status" value="1"/>
</dbReference>
<dbReference type="InterPro" id="IPR006375">
    <property type="entry name" value="Man1P_GuaTrfase/Man6P_Isoase"/>
</dbReference>
<dbReference type="NCBIfam" id="TIGR01479">
    <property type="entry name" value="GMP_PMI"/>
    <property type="match status" value="1"/>
</dbReference>
<dbReference type="PANTHER" id="PTHR46390">
    <property type="entry name" value="MANNOSE-1-PHOSPHATE GUANYLYLTRANSFERASE"/>
    <property type="match status" value="1"/>
</dbReference>
<reference evidence="13" key="1">
    <citation type="submission" date="2018-06" db="EMBL/GenBank/DDBJ databases">
        <title>Aestuariibacter litoralis strain KCTC 52945T.</title>
        <authorList>
            <person name="Li X."/>
            <person name="Salam N."/>
            <person name="Li J.-L."/>
            <person name="Chen Y.-M."/>
            <person name="Yang Z.-W."/>
            <person name="Zhang L.-Y."/>
            <person name="Han M.-X."/>
            <person name="Xiao M."/>
            <person name="Li W.-J."/>
        </authorList>
    </citation>
    <scope>NUCLEOTIDE SEQUENCE [LARGE SCALE GENOMIC DNA]</scope>
    <source>
        <strain evidence="13">KCTC 52945</strain>
    </source>
</reference>
<dbReference type="GO" id="GO:0005525">
    <property type="term" value="F:GTP binding"/>
    <property type="evidence" value="ECO:0007669"/>
    <property type="project" value="UniProtKB-KW"/>
</dbReference>
<keyword evidence="12" id="KW-0413">Isomerase</keyword>
<feature type="domain" description="Nucleotidyl transferase" evidence="9">
    <location>
        <begin position="12"/>
        <end position="287"/>
    </location>
</feature>
<keyword evidence="13" id="KW-1185">Reference proteome</keyword>
<evidence type="ECO:0000256" key="8">
    <source>
        <dbReference type="RuleBase" id="RU004190"/>
    </source>
</evidence>
<feature type="domain" description="Mannose-6-phosphate isomerase type II C-terminal" evidence="10">
    <location>
        <begin position="366"/>
        <end position="474"/>
    </location>
</feature>
<gene>
    <name evidence="12" type="ORF">DK847_01260</name>
</gene>
<comment type="caution">
    <text evidence="12">The sequence shown here is derived from an EMBL/GenBank/DDBJ whole genome shotgun (WGS) entry which is preliminary data.</text>
</comment>
<dbReference type="FunFam" id="2.60.120.10:FF:000032">
    <property type="entry name" value="Mannose-1-phosphate guanylyltransferase/mannose-6-phosphate isomerase"/>
    <property type="match status" value="1"/>
</dbReference>
<dbReference type="Pfam" id="PF01050">
    <property type="entry name" value="MannoseP_isomer"/>
    <property type="match status" value="1"/>
</dbReference>
<comment type="catalytic activity">
    <reaction evidence="7">
        <text>alpha-D-mannose 1-phosphate + GTP + H(+) = GDP-alpha-D-mannose + diphosphate</text>
        <dbReference type="Rhea" id="RHEA:15229"/>
        <dbReference type="ChEBI" id="CHEBI:15378"/>
        <dbReference type="ChEBI" id="CHEBI:33019"/>
        <dbReference type="ChEBI" id="CHEBI:37565"/>
        <dbReference type="ChEBI" id="CHEBI:57527"/>
        <dbReference type="ChEBI" id="CHEBI:58409"/>
        <dbReference type="EC" id="2.7.7.13"/>
    </reaction>
</comment>
<dbReference type="InterPro" id="IPR049577">
    <property type="entry name" value="GMPP_N"/>
</dbReference>
<dbReference type="InterPro" id="IPR011051">
    <property type="entry name" value="RmlC_Cupin_sf"/>
</dbReference>
<protein>
    <recommendedName>
        <fullName evidence="2">mannose-1-phosphate guanylyltransferase</fullName>
        <ecNumber evidence="2">2.7.7.13</ecNumber>
    </recommendedName>
</protein>
<dbReference type="GO" id="GO:0000271">
    <property type="term" value="P:polysaccharide biosynthetic process"/>
    <property type="evidence" value="ECO:0007669"/>
    <property type="project" value="InterPro"/>
</dbReference>
<dbReference type="CDD" id="cd02213">
    <property type="entry name" value="cupin_PMI_typeII_C"/>
    <property type="match status" value="1"/>
</dbReference>
<dbReference type="PANTHER" id="PTHR46390:SF1">
    <property type="entry name" value="MANNOSE-1-PHOSPHATE GUANYLYLTRANSFERASE"/>
    <property type="match status" value="1"/>
</dbReference>
<dbReference type="GO" id="GO:0009298">
    <property type="term" value="P:GDP-mannose biosynthetic process"/>
    <property type="evidence" value="ECO:0007669"/>
    <property type="project" value="TreeGrafter"/>
</dbReference>
<keyword evidence="3 12" id="KW-0808">Transferase</keyword>
<dbReference type="InterPro" id="IPR014710">
    <property type="entry name" value="RmlC-like_jellyroll"/>
</dbReference>
<evidence type="ECO:0000256" key="6">
    <source>
        <dbReference type="ARBA" id="ARBA00023134"/>
    </source>
</evidence>
<evidence type="ECO:0000256" key="5">
    <source>
        <dbReference type="ARBA" id="ARBA00022741"/>
    </source>
</evidence>
<dbReference type="Pfam" id="PF00483">
    <property type="entry name" value="NTP_transferase"/>
    <property type="match status" value="1"/>
</dbReference>
<evidence type="ECO:0000256" key="3">
    <source>
        <dbReference type="ARBA" id="ARBA00022679"/>
    </source>
</evidence>
<evidence type="ECO:0000259" key="9">
    <source>
        <dbReference type="Pfam" id="PF00483"/>
    </source>
</evidence>